<gene>
    <name evidence="12" type="ORF">CAL29_00060</name>
</gene>
<feature type="transmembrane region" description="Helical" evidence="9">
    <location>
        <begin position="255"/>
        <end position="275"/>
    </location>
</feature>
<keyword evidence="3 9" id="KW-0812">Transmembrane</keyword>
<feature type="domain" description="Cytochrome c" evidence="11">
    <location>
        <begin position="38"/>
        <end position="133"/>
    </location>
</feature>
<evidence type="ECO:0000256" key="7">
    <source>
        <dbReference type="ARBA" id="ARBA00023136"/>
    </source>
</evidence>
<feature type="binding site" description="covalent" evidence="8">
    <location>
        <position position="55"/>
    </location>
    <ligand>
        <name>heme c</name>
        <dbReference type="ChEBI" id="CHEBI:61717"/>
    </ligand>
</feature>
<comment type="caution">
    <text evidence="12">The sequence shown here is derived from an EMBL/GenBank/DDBJ whole genome shotgun (WGS) entry which is preliminary data.</text>
</comment>
<accession>A0A261SND0</accession>
<dbReference type="AlphaFoldDB" id="A0A261SND0"/>
<evidence type="ECO:0000313" key="13">
    <source>
        <dbReference type="Proteomes" id="UP000216020"/>
    </source>
</evidence>
<dbReference type="GO" id="GO:0020037">
    <property type="term" value="F:heme binding"/>
    <property type="evidence" value="ECO:0007669"/>
    <property type="project" value="InterPro"/>
</dbReference>
<dbReference type="PANTHER" id="PTHR10266">
    <property type="entry name" value="CYTOCHROME C1"/>
    <property type="match status" value="1"/>
</dbReference>
<comment type="cofactor">
    <cofactor evidence="8">
        <name>heme c</name>
        <dbReference type="ChEBI" id="CHEBI:61717"/>
    </cofactor>
    <text evidence="8">Binds 1 heme c group covalently per subunit.</text>
</comment>
<evidence type="ECO:0000256" key="4">
    <source>
        <dbReference type="ARBA" id="ARBA00022723"/>
    </source>
</evidence>
<feature type="binding site" description="covalent" evidence="8">
    <location>
        <position position="51"/>
    </location>
    <ligand>
        <name>heme c</name>
        <dbReference type="ChEBI" id="CHEBI:61717"/>
    </ligand>
</feature>
<proteinExistence type="predicted"/>
<evidence type="ECO:0000256" key="1">
    <source>
        <dbReference type="ARBA" id="ARBA00004370"/>
    </source>
</evidence>
<sequence length="282" mass="31312">MIKKLMGAAALMLACTAALAAEGGYPLDRAPDRANDMAALQNGAKLFVNYCLNCHAATSMRYNKLRDIGLSDDQIKKNLMFTGEKVGDLMTVAMPPKDAKKWFGTIPPDLSVIARAKSQTAGAPGTDYIYTYLRSFYRDTSRPTGWNNLVYPNVSMPHVLWERQGPRELTTVAMHEVEGKGGEPGWERTTTVYDAQGYATVKKEAVEHFHGSESFNATFKASNPALTAQFDNDVADLSAFLTWMAEPVAQFRKELGVWVLLFLGLFLVVAMRLNASYWKHVR</sequence>
<dbReference type="GO" id="GO:0009055">
    <property type="term" value="F:electron transfer activity"/>
    <property type="evidence" value="ECO:0007669"/>
    <property type="project" value="InterPro"/>
</dbReference>
<keyword evidence="13" id="KW-1185">Reference proteome</keyword>
<dbReference type="InterPro" id="IPR002326">
    <property type="entry name" value="Cyt_c1"/>
</dbReference>
<protein>
    <submittedName>
        <fullName evidence="12">Cytochrome c1</fullName>
    </submittedName>
</protein>
<dbReference type="GO" id="GO:0016020">
    <property type="term" value="C:membrane"/>
    <property type="evidence" value="ECO:0007669"/>
    <property type="project" value="UniProtKB-SubCell"/>
</dbReference>
<dbReference type="GO" id="GO:0046872">
    <property type="term" value="F:metal ion binding"/>
    <property type="evidence" value="ECO:0007669"/>
    <property type="project" value="UniProtKB-KW"/>
</dbReference>
<evidence type="ECO:0000313" key="12">
    <source>
        <dbReference type="EMBL" id="OZI38517.1"/>
    </source>
</evidence>
<organism evidence="12 13">
    <name type="scientific">Bordetella genomosp. 10</name>
    <dbReference type="NCBI Taxonomy" id="1416804"/>
    <lineage>
        <taxon>Bacteria</taxon>
        <taxon>Pseudomonadati</taxon>
        <taxon>Pseudomonadota</taxon>
        <taxon>Betaproteobacteria</taxon>
        <taxon>Burkholderiales</taxon>
        <taxon>Alcaligenaceae</taxon>
        <taxon>Bordetella</taxon>
    </lineage>
</organism>
<keyword evidence="7 9" id="KW-0472">Membrane</keyword>
<name>A0A261SND0_9BORD</name>
<reference evidence="13" key="1">
    <citation type="submission" date="2017-05" db="EMBL/GenBank/DDBJ databases">
        <title>Complete and WGS of Bordetella genogroups.</title>
        <authorList>
            <person name="Spilker T."/>
            <person name="Lipuma J."/>
        </authorList>
    </citation>
    <scope>NUCLEOTIDE SEQUENCE [LARGE SCALE GENOMIC DNA]</scope>
    <source>
        <strain evidence="13">AU16122</strain>
    </source>
</reference>
<dbReference type="OrthoDB" id="9798864at2"/>
<feature type="binding site" description="covalent" evidence="8">
    <location>
        <position position="54"/>
    </location>
    <ligand>
        <name>heme c</name>
        <dbReference type="ChEBI" id="CHEBI:61717"/>
    </ligand>
</feature>
<evidence type="ECO:0000256" key="6">
    <source>
        <dbReference type="ARBA" id="ARBA00023004"/>
    </source>
</evidence>
<comment type="subcellular location">
    <subcellularLocation>
        <location evidence="1">Membrane</location>
    </subcellularLocation>
</comment>
<evidence type="ECO:0000256" key="3">
    <source>
        <dbReference type="ARBA" id="ARBA00022692"/>
    </source>
</evidence>
<dbReference type="Pfam" id="PF02167">
    <property type="entry name" value="Cytochrom_C1"/>
    <property type="match status" value="2"/>
</dbReference>
<dbReference type="SUPFAM" id="SSF46626">
    <property type="entry name" value="Cytochrome c"/>
    <property type="match status" value="1"/>
</dbReference>
<keyword evidence="10" id="KW-0732">Signal</keyword>
<evidence type="ECO:0000256" key="8">
    <source>
        <dbReference type="PIRSR" id="PIRSR602326-1"/>
    </source>
</evidence>
<feature type="chain" id="PRO_5012514849" evidence="10">
    <location>
        <begin position="21"/>
        <end position="282"/>
    </location>
</feature>
<keyword evidence="6 8" id="KW-0408">Iron</keyword>
<evidence type="ECO:0000259" key="11">
    <source>
        <dbReference type="PROSITE" id="PS51007"/>
    </source>
</evidence>
<evidence type="ECO:0000256" key="2">
    <source>
        <dbReference type="ARBA" id="ARBA00022617"/>
    </source>
</evidence>
<dbReference type="PROSITE" id="PS51007">
    <property type="entry name" value="CYTC"/>
    <property type="match status" value="1"/>
</dbReference>
<evidence type="ECO:0000256" key="9">
    <source>
        <dbReference type="SAM" id="Phobius"/>
    </source>
</evidence>
<keyword evidence="2 8" id="KW-0349">Heme</keyword>
<dbReference type="EMBL" id="NEVM01000001">
    <property type="protein sequence ID" value="OZI38517.1"/>
    <property type="molecule type" value="Genomic_DNA"/>
</dbReference>
<dbReference type="InterPro" id="IPR009056">
    <property type="entry name" value="Cyt_c-like_dom"/>
</dbReference>
<evidence type="ECO:0000256" key="10">
    <source>
        <dbReference type="SAM" id="SignalP"/>
    </source>
</evidence>
<dbReference type="InterPro" id="IPR036909">
    <property type="entry name" value="Cyt_c-like_dom_sf"/>
</dbReference>
<feature type="signal peptide" evidence="10">
    <location>
        <begin position="1"/>
        <end position="20"/>
    </location>
</feature>
<dbReference type="PANTHER" id="PTHR10266:SF3">
    <property type="entry name" value="CYTOCHROME C1, HEME PROTEIN, MITOCHONDRIAL"/>
    <property type="match status" value="1"/>
</dbReference>
<dbReference type="PROSITE" id="PS51257">
    <property type="entry name" value="PROKAR_LIPOPROTEIN"/>
    <property type="match status" value="1"/>
</dbReference>
<keyword evidence="5 9" id="KW-1133">Transmembrane helix</keyword>
<keyword evidence="4 8" id="KW-0479">Metal-binding</keyword>
<dbReference type="Gene3D" id="1.10.760.10">
    <property type="entry name" value="Cytochrome c-like domain"/>
    <property type="match status" value="1"/>
</dbReference>
<evidence type="ECO:0000256" key="5">
    <source>
        <dbReference type="ARBA" id="ARBA00022989"/>
    </source>
</evidence>
<dbReference type="Proteomes" id="UP000216020">
    <property type="component" value="Unassembled WGS sequence"/>
</dbReference>